<evidence type="ECO:0000259" key="4">
    <source>
        <dbReference type="PROSITE" id="PS50268"/>
    </source>
</evidence>
<organism evidence="5 6">
    <name type="scientific">Corynebacterium jeikeium (strain K411)</name>
    <dbReference type="NCBI Taxonomy" id="306537"/>
    <lineage>
        <taxon>Bacteria</taxon>
        <taxon>Bacillati</taxon>
        <taxon>Actinomycetota</taxon>
        <taxon>Actinomycetes</taxon>
        <taxon>Mycobacteriales</taxon>
        <taxon>Corynebacteriaceae</taxon>
        <taxon>Corynebacterium</taxon>
    </lineage>
</organism>
<dbReference type="InterPro" id="IPR002126">
    <property type="entry name" value="Cadherin-like_dom"/>
</dbReference>
<dbReference type="Pfam" id="PF18957">
    <property type="entry name" value="RibLong"/>
    <property type="match status" value="4"/>
</dbReference>
<keyword evidence="2" id="KW-0472">Membrane</keyword>
<feature type="domain" description="Cadherin" evidence="4">
    <location>
        <begin position="477"/>
        <end position="532"/>
    </location>
</feature>
<dbReference type="Pfam" id="PF22089">
    <property type="entry name" value="DIP2116-like_N"/>
    <property type="match status" value="1"/>
</dbReference>
<dbReference type="PROSITE" id="PS50268">
    <property type="entry name" value="CADHERIN_2"/>
    <property type="match status" value="1"/>
</dbReference>
<dbReference type="Proteomes" id="UP000000545">
    <property type="component" value="Chromosome"/>
</dbReference>
<evidence type="ECO:0000256" key="1">
    <source>
        <dbReference type="SAM" id="MobiDB-lite"/>
    </source>
</evidence>
<keyword evidence="2" id="KW-0812">Transmembrane</keyword>
<dbReference type="EMBL" id="CR931997">
    <property type="protein sequence ID" value="CAI36372.1"/>
    <property type="molecule type" value="Genomic_DNA"/>
</dbReference>
<proteinExistence type="predicted"/>
<dbReference type="InterPro" id="IPR054313">
    <property type="entry name" value="DIP2116-like_N"/>
</dbReference>
<dbReference type="GO" id="GO:0016020">
    <property type="term" value="C:membrane"/>
    <property type="evidence" value="ECO:0007669"/>
    <property type="project" value="InterPro"/>
</dbReference>
<keyword evidence="2" id="KW-1133">Transmembrane helix</keyword>
<dbReference type="AlphaFoldDB" id="Q4JXT5"/>
<dbReference type="Gene3D" id="2.60.40.10">
    <property type="entry name" value="Immunoglobulins"/>
    <property type="match status" value="2"/>
</dbReference>
<dbReference type="eggNOG" id="COG3147">
    <property type="taxonomic scope" value="Bacteria"/>
</dbReference>
<evidence type="ECO:0000256" key="3">
    <source>
        <dbReference type="SAM" id="SignalP"/>
    </source>
</evidence>
<accession>Q4JXT5</accession>
<dbReference type="HOGENOM" id="CLU_410345_0_0_11"/>
<evidence type="ECO:0000313" key="6">
    <source>
        <dbReference type="Proteomes" id="UP000000545"/>
    </source>
</evidence>
<reference evidence="5 6" key="1">
    <citation type="journal article" date="2005" name="J. Bacteriol.">
        <title>Complete genome sequence and analysis of the multiresistant nosocomial pathogen Corynebacterium jeikeium K411, a lipid-requiring bacterium of the human skin flora.</title>
        <authorList>
            <person name="Tauch A."/>
            <person name="Kaiser O."/>
            <person name="Hain T."/>
            <person name="Goesmann A."/>
            <person name="Weisshaar B."/>
            <person name="Albersmeier A."/>
            <person name="Bekel T."/>
            <person name="Bischoff N."/>
            <person name="Brune I."/>
            <person name="Chakraborty T."/>
            <person name="Kalinowski J."/>
            <person name="Meyer F."/>
            <person name="Rupp O."/>
            <person name="Schneiker S."/>
            <person name="Viehoever P."/>
            <person name="Puehler A."/>
        </authorList>
    </citation>
    <scope>NUCLEOTIDE SEQUENCE [LARGE SCALE GENOMIC DNA]</scope>
    <source>
        <strain evidence="5 6">K411</strain>
    </source>
</reference>
<dbReference type="OrthoDB" id="4427504at2"/>
<feature type="chain" id="PRO_5039548501" evidence="3">
    <location>
        <begin position="26"/>
        <end position="669"/>
    </location>
</feature>
<dbReference type="GO" id="GO:0005975">
    <property type="term" value="P:carbohydrate metabolic process"/>
    <property type="evidence" value="ECO:0007669"/>
    <property type="project" value="UniProtKB-ARBA"/>
</dbReference>
<dbReference type="InterPro" id="IPR044055">
    <property type="entry name" value="RibLong"/>
</dbReference>
<dbReference type="STRING" id="306537.jk0220"/>
<feature type="transmembrane region" description="Helical" evidence="2">
    <location>
        <begin position="641"/>
        <end position="662"/>
    </location>
</feature>
<dbReference type="GO" id="GO:0007156">
    <property type="term" value="P:homophilic cell adhesion via plasma membrane adhesion molecules"/>
    <property type="evidence" value="ECO:0007669"/>
    <property type="project" value="InterPro"/>
</dbReference>
<evidence type="ECO:0000256" key="2">
    <source>
        <dbReference type="SAM" id="Phobius"/>
    </source>
</evidence>
<feature type="region of interest" description="Disordered" evidence="1">
    <location>
        <begin position="545"/>
        <end position="565"/>
    </location>
</feature>
<keyword evidence="3" id="KW-0732">Signal</keyword>
<protein>
    <submittedName>
        <fullName evidence="5">Putative cell surface protein</fullName>
    </submittedName>
</protein>
<dbReference type="InterPro" id="IPR013783">
    <property type="entry name" value="Ig-like_fold"/>
</dbReference>
<dbReference type="Gene3D" id="2.60.40.2270">
    <property type="match status" value="1"/>
</dbReference>
<evidence type="ECO:0000313" key="5">
    <source>
        <dbReference type="EMBL" id="CAI36372.1"/>
    </source>
</evidence>
<dbReference type="RefSeq" id="WP_011272943.1">
    <property type="nucleotide sequence ID" value="NC_007164.1"/>
</dbReference>
<dbReference type="InterPro" id="IPR006311">
    <property type="entry name" value="TAT_signal"/>
</dbReference>
<dbReference type="KEGG" id="cjk:jk0220"/>
<feature type="signal peptide" evidence="3">
    <location>
        <begin position="1"/>
        <end position="25"/>
    </location>
</feature>
<dbReference type="PROSITE" id="PS51318">
    <property type="entry name" value="TAT"/>
    <property type="match status" value="1"/>
</dbReference>
<dbReference type="GO" id="GO:0005509">
    <property type="term" value="F:calcium ion binding"/>
    <property type="evidence" value="ECO:0007669"/>
    <property type="project" value="InterPro"/>
</dbReference>
<name>Q4JXT5_CORJK</name>
<keyword evidence="6" id="KW-1185">Reference proteome</keyword>
<gene>
    <name evidence="5" type="primary">surB</name>
    <name evidence="5" type="ordered locus">jk0220</name>
</gene>
<sequence length="669" mass="69967">MMFLRSRRTMTAVAAAASLVLTATAVPQSPFSPVAAQAATANKTQDTSLPLKCTLFAAGGPKNKIPFIGSGFMENRDFTGNFHVTMPGQVEVGEVFEASVSMDSLSASHSLLRRLGGSPSFEEGSAANKVRFAVKGDVELVNSNLPATLDKGKGVLTVDKMMQPSKSGDTVTIAFAPLKLKFKAKKAGLVEIQTPEAYRTPDSHGGVRNNNMFHGEGIAGTVLGKTPGLRVTCLTDRFTPLGATQVGKDAEFNEPKYSAIEVKQQDTATSKNTAQAPEGTTYAKGANAPEWATVGQDGTVTVKPSLDVKPGDYTVPVVVTYPDSSTDNAVVNVTVKEKGKSLAEQHDPQFGETTVEQEGAATIAAPEGLPEGTKVAAGEGVPEWVTVKEDGSIETKPTRETEPKDYTIPVTVTYPDGTTDKAELKVTVTERAINEIHDPTYSDVTVKQGDEVTAPAPTDVAEGATFEAGEGVPSWITVNPDGTVTAKPGLEVEAKEYTVPVKVSYKDGSSDDTTVNITVTVKPANEIHDPSFEDVSVKPGETVTSKVSGDTGEGAKFTAGEGAPEWATVKPDGTVTLKPGKDVEPGEYTVPVEITYSDGASSTVELKVNVEKQDKPSGSSGSSNGSSSSSGVAGSSPLGKFFAALFGTIAIGAGLFGLYNWARAHGYVR</sequence>
<dbReference type="NCBIfam" id="NF038186">
    <property type="entry name" value="YPDG_rpt"/>
    <property type="match status" value="4"/>
</dbReference>
<dbReference type="PATRIC" id="fig|306537.10.peg.230"/>